<dbReference type="RefSeq" id="WP_344722517.1">
    <property type="nucleotide sequence ID" value="NZ_BAAAUS010000013.1"/>
</dbReference>
<comment type="caution">
    <text evidence="2">The sequence shown here is derived from an EMBL/GenBank/DDBJ whole genome shotgun (WGS) entry which is preliminary data.</text>
</comment>
<evidence type="ECO:0000313" key="2">
    <source>
        <dbReference type="EMBL" id="MFD1520055.1"/>
    </source>
</evidence>
<organism evidence="2 3">
    <name type="scientific">Pseudonocardia yunnanensis</name>
    <dbReference type="NCBI Taxonomy" id="58107"/>
    <lineage>
        <taxon>Bacteria</taxon>
        <taxon>Bacillati</taxon>
        <taxon>Actinomycetota</taxon>
        <taxon>Actinomycetes</taxon>
        <taxon>Pseudonocardiales</taxon>
        <taxon>Pseudonocardiaceae</taxon>
        <taxon>Pseudonocardia</taxon>
    </lineage>
</organism>
<dbReference type="Proteomes" id="UP001597114">
    <property type="component" value="Unassembled WGS sequence"/>
</dbReference>
<name>A0ABW4F1E2_9PSEU</name>
<proteinExistence type="predicted"/>
<accession>A0ABW4F1E2</accession>
<dbReference type="EMBL" id="JBHUCO010000023">
    <property type="protein sequence ID" value="MFD1520055.1"/>
    <property type="molecule type" value="Genomic_DNA"/>
</dbReference>
<dbReference type="SUPFAM" id="SSF159501">
    <property type="entry name" value="EreA/ChaN-like"/>
    <property type="match status" value="1"/>
</dbReference>
<sequence>MALKQNPGRTRHRGNVGHLVRERHSGDCRNLGFTTYTGTVTAADDWGSRKITFSVFAAAHRREDTMSVPRAIHQSLQVPVAGVLLEADLGVPRESTRGAALFAHGSGSGRYSSRNRHVADELNRSGFVTVLAGWAADSPRTGLGVGPVRSQLRRRGRAHRRREPAEHLPIVSRCGRPDLAETGSSATSGRSPAVKTMADATRNPVPRAIRADLGVRLARRTTTTRGWKGHGSQIEPEGV</sequence>
<reference evidence="3" key="1">
    <citation type="journal article" date="2019" name="Int. J. Syst. Evol. Microbiol.">
        <title>The Global Catalogue of Microorganisms (GCM) 10K type strain sequencing project: providing services to taxonomists for standard genome sequencing and annotation.</title>
        <authorList>
            <consortium name="The Broad Institute Genomics Platform"/>
            <consortium name="The Broad Institute Genome Sequencing Center for Infectious Disease"/>
            <person name="Wu L."/>
            <person name="Ma J."/>
        </authorList>
    </citation>
    <scope>NUCLEOTIDE SEQUENCE [LARGE SCALE GENOMIC DNA]</scope>
    <source>
        <strain evidence="3">CCM 7043</strain>
    </source>
</reference>
<protein>
    <submittedName>
        <fullName evidence="2">Erythromycin esterase family protein</fullName>
    </submittedName>
</protein>
<feature type="compositionally biased region" description="Basic residues" evidence="1">
    <location>
        <begin position="151"/>
        <end position="162"/>
    </location>
</feature>
<evidence type="ECO:0000256" key="1">
    <source>
        <dbReference type="SAM" id="MobiDB-lite"/>
    </source>
</evidence>
<evidence type="ECO:0000313" key="3">
    <source>
        <dbReference type="Proteomes" id="UP001597114"/>
    </source>
</evidence>
<dbReference type="Gene3D" id="3.40.50.1820">
    <property type="entry name" value="alpha/beta hydrolase"/>
    <property type="match status" value="1"/>
</dbReference>
<feature type="region of interest" description="Disordered" evidence="1">
    <location>
        <begin position="145"/>
        <end position="199"/>
    </location>
</feature>
<dbReference type="InterPro" id="IPR029058">
    <property type="entry name" value="AB_hydrolase_fold"/>
</dbReference>
<dbReference type="InterPro" id="IPR007815">
    <property type="entry name" value="Emycin_Estase"/>
</dbReference>
<gene>
    <name evidence="2" type="ORF">ACFSJD_21345</name>
</gene>
<dbReference type="Pfam" id="PF05139">
    <property type="entry name" value="Erythro_esteras"/>
    <property type="match status" value="1"/>
</dbReference>
<keyword evidence="3" id="KW-1185">Reference proteome</keyword>